<name>A0ABW0ZIF9_9ACTN</name>
<keyword evidence="3 6" id="KW-0285">Flavoprotein</keyword>
<comment type="pathway">
    <text evidence="2 6">One-carbon metabolism; tetrahydrofolate interconversion.</text>
</comment>
<evidence type="ECO:0000313" key="8">
    <source>
        <dbReference type="Proteomes" id="UP001596072"/>
    </source>
</evidence>
<sequence length="308" mass="34737">MDLQRRIVERRGEFLLFALTPPRRATSPVKSQAIADATVERLQALDLDGLVLYDIDDESDRNSEERPFPFLPTMDPAEYLSRHLHDWNIPVVVYRAVGKYDEPELRSWLVGQESDRVLSVFVGTSSRDKPVATSLTRAHALRSEVRPDLLLGGVAIPERHTRKGDEHLRLLSKQAAGCAFFVTQVVYDLNAAKNLVSDYRYECAARGQDPVPIVFTFSVCGSMRTLEFLTWLGVDVPRWIQNELRHAVDTLDASFEQALATALELIAYCRRLGVPFGLNIESVSIRRAEIESSVHLAARLQAELHRAD</sequence>
<dbReference type="Pfam" id="PF02219">
    <property type="entry name" value="MTHFR"/>
    <property type="match status" value="1"/>
</dbReference>
<comment type="cofactor">
    <cofactor evidence="1 6">
        <name>FAD</name>
        <dbReference type="ChEBI" id="CHEBI:57692"/>
    </cofactor>
</comment>
<comment type="similarity">
    <text evidence="6">Belongs to the methylenetetrahydrofolate reductase family.</text>
</comment>
<comment type="caution">
    <text evidence="7">The sequence shown here is derived from an EMBL/GenBank/DDBJ whole genome shotgun (WGS) entry which is preliminary data.</text>
</comment>
<proteinExistence type="inferred from homology"/>
<evidence type="ECO:0000256" key="6">
    <source>
        <dbReference type="RuleBase" id="RU003862"/>
    </source>
</evidence>
<dbReference type="Proteomes" id="UP001596072">
    <property type="component" value="Unassembled WGS sequence"/>
</dbReference>
<evidence type="ECO:0000256" key="5">
    <source>
        <dbReference type="ARBA" id="ARBA00023002"/>
    </source>
</evidence>
<evidence type="ECO:0000256" key="4">
    <source>
        <dbReference type="ARBA" id="ARBA00022827"/>
    </source>
</evidence>
<dbReference type="EMBL" id="JBHSNS010000008">
    <property type="protein sequence ID" value="MFC5730287.1"/>
    <property type="molecule type" value="Genomic_DNA"/>
</dbReference>
<evidence type="ECO:0000256" key="3">
    <source>
        <dbReference type="ARBA" id="ARBA00022630"/>
    </source>
</evidence>
<dbReference type="InterPro" id="IPR029041">
    <property type="entry name" value="FAD-linked_oxidoreductase-like"/>
</dbReference>
<evidence type="ECO:0000256" key="1">
    <source>
        <dbReference type="ARBA" id="ARBA00001974"/>
    </source>
</evidence>
<dbReference type="Gene3D" id="3.20.20.220">
    <property type="match status" value="1"/>
</dbReference>
<dbReference type="InterPro" id="IPR003171">
    <property type="entry name" value="Mehydrof_redctse-like"/>
</dbReference>
<reference evidence="8" key="1">
    <citation type="journal article" date="2019" name="Int. J. Syst. Evol. Microbiol.">
        <title>The Global Catalogue of Microorganisms (GCM) 10K type strain sequencing project: providing services to taxonomists for standard genome sequencing and annotation.</title>
        <authorList>
            <consortium name="The Broad Institute Genomics Platform"/>
            <consortium name="The Broad Institute Genome Sequencing Center for Infectious Disease"/>
            <person name="Wu L."/>
            <person name="Ma J."/>
        </authorList>
    </citation>
    <scope>NUCLEOTIDE SEQUENCE [LARGE SCALE GENOMIC DNA]</scope>
    <source>
        <strain evidence="8">YIM 94188</strain>
    </source>
</reference>
<evidence type="ECO:0000313" key="7">
    <source>
        <dbReference type="EMBL" id="MFC5730287.1"/>
    </source>
</evidence>
<dbReference type="RefSeq" id="WP_136436540.1">
    <property type="nucleotide sequence ID" value="NZ_JBHSNS010000008.1"/>
</dbReference>
<keyword evidence="4 6" id="KW-0274">FAD</keyword>
<keyword evidence="8" id="KW-1185">Reference proteome</keyword>
<evidence type="ECO:0000256" key="2">
    <source>
        <dbReference type="ARBA" id="ARBA00004777"/>
    </source>
</evidence>
<organism evidence="7 8">
    <name type="scientific">Nocardioides vastitatis</name>
    <dbReference type="NCBI Taxonomy" id="2568655"/>
    <lineage>
        <taxon>Bacteria</taxon>
        <taxon>Bacillati</taxon>
        <taxon>Actinomycetota</taxon>
        <taxon>Actinomycetes</taxon>
        <taxon>Propionibacteriales</taxon>
        <taxon>Nocardioidaceae</taxon>
        <taxon>Nocardioides</taxon>
    </lineage>
</organism>
<keyword evidence="5 6" id="KW-0560">Oxidoreductase</keyword>
<protein>
    <recommendedName>
        <fullName evidence="6">Methylenetetrahydrofolate reductase</fullName>
    </recommendedName>
</protein>
<accession>A0ABW0ZIF9</accession>
<dbReference type="SUPFAM" id="SSF51730">
    <property type="entry name" value="FAD-linked oxidoreductase"/>
    <property type="match status" value="1"/>
</dbReference>
<gene>
    <name evidence="7" type="ORF">ACFPQB_15295</name>
</gene>